<dbReference type="Pfam" id="PF26484">
    <property type="entry name" value="WNWW"/>
    <property type="match status" value="1"/>
</dbReference>
<protein>
    <submittedName>
        <fullName evidence="1">Uncharacterized protein</fullName>
    </submittedName>
</protein>
<dbReference type="RefSeq" id="WP_267647820.1">
    <property type="nucleotide sequence ID" value="NZ_JANHGR010000002.1"/>
</dbReference>
<sequence>MAEDPTVGEADFDQPTLAEALARFGGTPQERRTVARQAVDLADAGEYRRDSGRTLTVSLILDELDDAGEGSPAERWNWWMGVLSFAYGGYEQFVVRRYPGSGT</sequence>
<dbReference type="InterPro" id="IPR058716">
    <property type="entry name" value="WNWW_dom-containing"/>
</dbReference>
<dbReference type="Proteomes" id="UP001597139">
    <property type="component" value="Unassembled WGS sequence"/>
</dbReference>
<reference evidence="1 2" key="1">
    <citation type="journal article" date="2019" name="Int. J. Syst. Evol. Microbiol.">
        <title>The Global Catalogue of Microorganisms (GCM) 10K type strain sequencing project: providing services to taxonomists for standard genome sequencing and annotation.</title>
        <authorList>
            <consortium name="The Broad Institute Genomics Platform"/>
            <consortium name="The Broad Institute Genome Sequencing Center for Infectious Disease"/>
            <person name="Wu L."/>
            <person name="Ma J."/>
        </authorList>
    </citation>
    <scope>NUCLEOTIDE SEQUENCE [LARGE SCALE GENOMIC DNA]</scope>
    <source>
        <strain evidence="1 2">CGMCC 1.12859</strain>
    </source>
</reference>
<evidence type="ECO:0000313" key="2">
    <source>
        <dbReference type="Proteomes" id="UP001597139"/>
    </source>
</evidence>
<dbReference type="EMBL" id="JBHUCZ010000010">
    <property type="protein sequence ID" value="MFD1568185.1"/>
    <property type="molecule type" value="Genomic_DNA"/>
</dbReference>
<keyword evidence="2" id="KW-1185">Reference proteome</keyword>
<accession>A0ABD6BUA4</accession>
<organism evidence="1 2">
    <name type="scientific">Halolamina litorea</name>
    <dbReference type="NCBI Taxonomy" id="1515593"/>
    <lineage>
        <taxon>Archaea</taxon>
        <taxon>Methanobacteriati</taxon>
        <taxon>Methanobacteriota</taxon>
        <taxon>Stenosarchaea group</taxon>
        <taxon>Halobacteria</taxon>
        <taxon>Halobacteriales</taxon>
        <taxon>Haloferacaceae</taxon>
    </lineage>
</organism>
<gene>
    <name evidence="1" type="ORF">ACFSAU_11845</name>
</gene>
<dbReference type="AlphaFoldDB" id="A0ABD6BUA4"/>
<evidence type="ECO:0000313" key="1">
    <source>
        <dbReference type="EMBL" id="MFD1568185.1"/>
    </source>
</evidence>
<comment type="caution">
    <text evidence="1">The sequence shown here is derived from an EMBL/GenBank/DDBJ whole genome shotgun (WGS) entry which is preliminary data.</text>
</comment>
<name>A0ABD6BUA4_9EURY</name>
<proteinExistence type="predicted"/>